<sequence length="310" mass="34449">MLYYFIRISSQSPNKSKPSSIEANPDSQKSLAVPNLSTSSLRERLANKENIRIPTNIPLNNNCASESVKDVSKVENQIAYLAQINYGGAPRGMYNHFYDGICMAGQNSPHAILSPQFVTHFPQFSQPMCFTSAPQTEADQVQYNGSPLMWYPSPLVNFDFRINPSNMMAANNLNAFTTKPFSDSLHPAHQSAAYPTVQNGLYQPSTGQGQTTFNPTQGTQCHLFKDAGDTDFFYHSSSASEANSLLYSSTDHTLHSSCSCEKEADSRWESSNHFCHVEKNSQPAKSFKNTQLGSNQYFKAESGKLLPRRL</sequence>
<reference evidence="3" key="1">
    <citation type="submission" date="2017-02" db="UniProtKB">
        <authorList>
            <consortium name="WormBaseParasite"/>
        </authorList>
    </citation>
    <scope>IDENTIFICATION</scope>
</reference>
<feature type="compositionally biased region" description="Polar residues" evidence="1">
    <location>
        <begin position="21"/>
        <end position="35"/>
    </location>
</feature>
<evidence type="ECO:0000313" key="3">
    <source>
        <dbReference type="WBParaSite" id="SMUV_0001090301-mRNA-1"/>
    </source>
</evidence>
<evidence type="ECO:0000256" key="1">
    <source>
        <dbReference type="SAM" id="MobiDB-lite"/>
    </source>
</evidence>
<protein>
    <submittedName>
        <fullName evidence="3">YTH domain-containing protein</fullName>
    </submittedName>
</protein>
<dbReference type="WBParaSite" id="SMUV_0001090301-mRNA-1">
    <property type="protein sequence ID" value="SMUV_0001090301-mRNA-1"/>
    <property type="gene ID" value="SMUV_0001090301"/>
</dbReference>
<feature type="compositionally biased region" description="Low complexity" evidence="1">
    <location>
        <begin position="11"/>
        <end position="20"/>
    </location>
</feature>
<organism evidence="2 3">
    <name type="scientific">Syphacia muris</name>
    <dbReference type="NCBI Taxonomy" id="451379"/>
    <lineage>
        <taxon>Eukaryota</taxon>
        <taxon>Metazoa</taxon>
        <taxon>Ecdysozoa</taxon>
        <taxon>Nematoda</taxon>
        <taxon>Chromadorea</taxon>
        <taxon>Rhabditida</taxon>
        <taxon>Spirurina</taxon>
        <taxon>Oxyuridomorpha</taxon>
        <taxon>Oxyuroidea</taxon>
        <taxon>Oxyuridae</taxon>
        <taxon>Syphacia</taxon>
    </lineage>
</organism>
<dbReference type="Proteomes" id="UP000046393">
    <property type="component" value="Unplaced"/>
</dbReference>
<keyword evidence="2" id="KW-1185">Reference proteome</keyword>
<proteinExistence type="predicted"/>
<accession>A0A0N5B0V1</accession>
<feature type="region of interest" description="Disordered" evidence="1">
    <location>
        <begin position="11"/>
        <end position="35"/>
    </location>
</feature>
<name>A0A0N5B0V1_9BILA</name>
<dbReference type="AlphaFoldDB" id="A0A0N5B0V1"/>
<evidence type="ECO:0000313" key="2">
    <source>
        <dbReference type="Proteomes" id="UP000046393"/>
    </source>
</evidence>